<evidence type="ECO:0000259" key="6">
    <source>
        <dbReference type="Pfam" id="PF01103"/>
    </source>
</evidence>
<keyword evidence="5" id="KW-0732">Signal</keyword>
<evidence type="ECO:0000256" key="4">
    <source>
        <dbReference type="ARBA" id="ARBA00023136"/>
    </source>
</evidence>
<dbReference type="RefSeq" id="WP_169533010.1">
    <property type="nucleotide sequence ID" value="NZ_JABBGH010000003.1"/>
</dbReference>
<dbReference type="InterPro" id="IPR039910">
    <property type="entry name" value="D15-like"/>
</dbReference>
<dbReference type="InterPro" id="IPR000184">
    <property type="entry name" value="Bac_surfAg_D15"/>
</dbReference>
<comment type="subcellular location">
    <subcellularLocation>
        <location evidence="1">Membrane</location>
    </subcellularLocation>
</comment>
<evidence type="ECO:0000256" key="5">
    <source>
        <dbReference type="SAM" id="SignalP"/>
    </source>
</evidence>
<name>A0A7Y0AH99_9BACT</name>
<feature type="domain" description="Bacterial surface antigen (D15)" evidence="6">
    <location>
        <begin position="319"/>
        <end position="631"/>
    </location>
</feature>
<comment type="caution">
    <text evidence="7">The sequence shown here is derived from an EMBL/GenBank/DDBJ whole genome shotgun (WGS) entry which is preliminary data.</text>
</comment>
<dbReference type="GO" id="GO:0019867">
    <property type="term" value="C:outer membrane"/>
    <property type="evidence" value="ECO:0007669"/>
    <property type="project" value="InterPro"/>
</dbReference>
<evidence type="ECO:0000313" key="8">
    <source>
        <dbReference type="Proteomes" id="UP000559626"/>
    </source>
</evidence>
<keyword evidence="8" id="KW-1185">Reference proteome</keyword>
<dbReference type="Pfam" id="PF01103">
    <property type="entry name" value="Omp85"/>
    <property type="match status" value="1"/>
</dbReference>
<sequence>MRYRFLFVLGCWLGLVGPAGAQTPLGSGAGVVVPTAPGLASPPLPPDTTRRRAPAVPRKLPGRLRTLVWVGTAADQALVRRFHPRATVPDSLTALRTVRELVLALQAEAYLLASVDSLSWGRDTVRVHVYAGEPFRWAYLHNGNLGDGLLTRAGYREKFFRRTLWRPAEWVSLQERILTEAENQGYPFATVGLDSLQLAASSIAGRVVLRRGPLVTFDSLQVIGTSRTKKRFLTKYLQLFPGAPYSQQRVLAAAALLRQLPYVRLRAEPEVRFARGRARVYLLLDERPANQFDAIVGLLPNATGSGVQFTGDVTVALRNLRGGGKQVGLQWRKVDAASQTLDVNYLHPNFFGTPLEVAATFNLYRQNLAFLTIHPRLQVTYPTARAGRLTFFAEQRSSRLLFDSLAYVNLNNLNTLPDYIDSETNSYGLAYARTYLDDLYFPHRGSFVSLQGSVGTKTVSRNAFIREDLYATLPLRSTQYSFNGRAERYWALGRQGVLVARLRGEALFNQQQKYFLNDLFRLGGLNSLRGFSENQFYTNAYGVGTIEFRQFTGPEGYVFLFADQSVLRAYQAATVGLTSALDAPTGLGAGLSFRTAAGLFQFVYSVGRSPFYNQSFGLSNSKIHFGLTSRF</sequence>
<dbReference type="PANTHER" id="PTHR12815">
    <property type="entry name" value="SORTING AND ASSEMBLY MACHINERY SAMM50 PROTEIN FAMILY MEMBER"/>
    <property type="match status" value="1"/>
</dbReference>
<dbReference type="AlphaFoldDB" id="A0A7Y0AH99"/>
<feature type="signal peptide" evidence="5">
    <location>
        <begin position="1"/>
        <end position="21"/>
    </location>
</feature>
<dbReference type="PANTHER" id="PTHR12815:SF18">
    <property type="entry name" value="SORTING AND ASSEMBLY MACHINERY COMPONENT 50 HOMOLOG"/>
    <property type="match status" value="1"/>
</dbReference>
<reference evidence="7 8" key="1">
    <citation type="submission" date="2020-04" db="EMBL/GenBank/DDBJ databases">
        <title>Hymenobacter polaris sp. nov., isolated from Arctic soil.</title>
        <authorList>
            <person name="Dahal R.H."/>
        </authorList>
    </citation>
    <scope>NUCLEOTIDE SEQUENCE [LARGE SCALE GENOMIC DNA]</scope>
    <source>
        <strain evidence="7 8">RP-2-7</strain>
    </source>
</reference>
<organism evidence="7 8">
    <name type="scientific">Hymenobacter polaris</name>
    <dbReference type="NCBI Taxonomy" id="2682546"/>
    <lineage>
        <taxon>Bacteria</taxon>
        <taxon>Pseudomonadati</taxon>
        <taxon>Bacteroidota</taxon>
        <taxon>Cytophagia</taxon>
        <taxon>Cytophagales</taxon>
        <taxon>Hymenobacteraceae</taxon>
        <taxon>Hymenobacter</taxon>
    </lineage>
</organism>
<dbReference type="EMBL" id="JABBGH010000003">
    <property type="protein sequence ID" value="NML67338.1"/>
    <property type="molecule type" value="Genomic_DNA"/>
</dbReference>
<dbReference type="Proteomes" id="UP000559626">
    <property type="component" value="Unassembled WGS sequence"/>
</dbReference>
<gene>
    <name evidence="7" type="ORF">HHL22_19220</name>
</gene>
<evidence type="ECO:0000256" key="1">
    <source>
        <dbReference type="ARBA" id="ARBA00004370"/>
    </source>
</evidence>
<proteinExistence type="predicted"/>
<keyword evidence="2" id="KW-1134">Transmembrane beta strand</keyword>
<evidence type="ECO:0000256" key="2">
    <source>
        <dbReference type="ARBA" id="ARBA00022452"/>
    </source>
</evidence>
<feature type="chain" id="PRO_5031088871" evidence="5">
    <location>
        <begin position="22"/>
        <end position="631"/>
    </location>
</feature>
<accession>A0A7Y0AH99</accession>
<evidence type="ECO:0000256" key="3">
    <source>
        <dbReference type="ARBA" id="ARBA00022692"/>
    </source>
</evidence>
<evidence type="ECO:0000313" key="7">
    <source>
        <dbReference type="EMBL" id="NML67338.1"/>
    </source>
</evidence>
<keyword evidence="4" id="KW-0472">Membrane</keyword>
<keyword evidence="3" id="KW-0812">Transmembrane</keyword>
<dbReference type="Gene3D" id="2.40.160.50">
    <property type="entry name" value="membrane protein fhac: a member of the omp85/tpsb transporter family"/>
    <property type="match status" value="1"/>
</dbReference>
<protein>
    <submittedName>
        <fullName evidence="7">BamA/TamA family outer membrane protein</fullName>
    </submittedName>
</protein>